<dbReference type="EMBL" id="CM047736">
    <property type="protein sequence ID" value="KAJ0052670.1"/>
    <property type="molecule type" value="Genomic_DNA"/>
</dbReference>
<gene>
    <name evidence="1" type="ORF">Pint_01789</name>
</gene>
<name>A0ACC0ZKX6_9ROSI</name>
<reference evidence="2" key="1">
    <citation type="journal article" date="2023" name="G3 (Bethesda)">
        <title>Genome assembly and association tests identify interacting loci associated with vigor, precocity, and sex in interspecific pistachio rootstocks.</title>
        <authorList>
            <person name="Palmer W."/>
            <person name="Jacygrad E."/>
            <person name="Sagayaradj S."/>
            <person name="Cavanaugh K."/>
            <person name="Han R."/>
            <person name="Bertier L."/>
            <person name="Beede B."/>
            <person name="Kafkas S."/>
            <person name="Golino D."/>
            <person name="Preece J."/>
            <person name="Michelmore R."/>
        </authorList>
    </citation>
    <scope>NUCLEOTIDE SEQUENCE [LARGE SCALE GENOMIC DNA]</scope>
</reference>
<sequence length="80" mass="8829">MSKCYKINVGVCALLVACIVLSMSSWPMVTEARIAKFSAIQESLVRESTNGSVVRRRRSLRQTPARQATPLPAPQIRQNG</sequence>
<proteinExistence type="predicted"/>
<evidence type="ECO:0000313" key="2">
    <source>
        <dbReference type="Proteomes" id="UP001163603"/>
    </source>
</evidence>
<protein>
    <submittedName>
        <fullName evidence="1">Uncharacterized protein</fullName>
    </submittedName>
</protein>
<keyword evidence="2" id="KW-1185">Reference proteome</keyword>
<organism evidence="1 2">
    <name type="scientific">Pistacia integerrima</name>
    <dbReference type="NCBI Taxonomy" id="434235"/>
    <lineage>
        <taxon>Eukaryota</taxon>
        <taxon>Viridiplantae</taxon>
        <taxon>Streptophyta</taxon>
        <taxon>Embryophyta</taxon>
        <taxon>Tracheophyta</taxon>
        <taxon>Spermatophyta</taxon>
        <taxon>Magnoliopsida</taxon>
        <taxon>eudicotyledons</taxon>
        <taxon>Gunneridae</taxon>
        <taxon>Pentapetalae</taxon>
        <taxon>rosids</taxon>
        <taxon>malvids</taxon>
        <taxon>Sapindales</taxon>
        <taxon>Anacardiaceae</taxon>
        <taxon>Pistacia</taxon>
    </lineage>
</organism>
<evidence type="ECO:0000313" key="1">
    <source>
        <dbReference type="EMBL" id="KAJ0052670.1"/>
    </source>
</evidence>
<accession>A0ACC0ZKX6</accession>
<comment type="caution">
    <text evidence="1">The sequence shown here is derived from an EMBL/GenBank/DDBJ whole genome shotgun (WGS) entry which is preliminary data.</text>
</comment>
<dbReference type="Proteomes" id="UP001163603">
    <property type="component" value="Chromosome 1"/>
</dbReference>